<dbReference type="PANTHER" id="PTHR30619">
    <property type="entry name" value="DNA INTERNALIZATION/COMPETENCE PROTEIN COMEC/REC2"/>
    <property type="match status" value="1"/>
</dbReference>
<comment type="cofactor">
    <cofactor evidence="1">
        <name>Zn(2+)</name>
        <dbReference type="ChEBI" id="CHEBI:29105"/>
    </cofactor>
</comment>
<dbReference type="InterPro" id="IPR001018">
    <property type="entry name" value="Beta-lactamase_class-B_CS"/>
</dbReference>
<feature type="chain" id="PRO_5012485881" description="Metallo-beta-lactamase domain-containing protein" evidence="5">
    <location>
        <begin position="18"/>
        <end position="701"/>
    </location>
</feature>
<dbReference type="Proteomes" id="UP000193944">
    <property type="component" value="Unassembled WGS sequence"/>
</dbReference>
<reference evidence="7 8" key="1">
    <citation type="submission" date="2016-08" db="EMBL/GenBank/DDBJ databases">
        <title>A Parts List for Fungal Cellulosomes Revealed by Comparative Genomics.</title>
        <authorList>
            <consortium name="DOE Joint Genome Institute"/>
            <person name="Haitjema C.H."/>
            <person name="Gilmore S.P."/>
            <person name="Henske J.K."/>
            <person name="Solomon K.V."/>
            <person name="De Groot R."/>
            <person name="Kuo A."/>
            <person name="Mondo S.J."/>
            <person name="Salamov A.A."/>
            <person name="Labutti K."/>
            <person name="Zhao Z."/>
            <person name="Chiniquy J."/>
            <person name="Barry K."/>
            <person name="Brewer H.M."/>
            <person name="Purvine S.O."/>
            <person name="Wright A.T."/>
            <person name="Boxma B."/>
            <person name="Van Alen T."/>
            <person name="Hackstein J.H."/>
            <person name="Baker S.E."/>
            <person name="Grigoriev I.V."/>
            <person name="O'Malley M.A."/>
        </authorList>
    </citation>
    <scope>NUCLEOTIDE SEQUENCE [LARGE SCALE GENOMIC DNA]</scope>
    <source>
        <strain evidence="7 8">S4</strain>
    </source>
</reference>
<accession>A0A1Y1XM03</accession>
<keyword evidence="2" id="KW-0479">Metal-binding</keyword>
<dbReference type="InterPro" id="IPR001279">
    <property type="entry name" value="Metallo-B-lactamas"/>
</dbReference>
<sequence length="701" mass="79166">MFNLIIKFLLILNGLSAINSSIANPLLNVDYYSNVYQFEPLSYGLQVNNNANVQTNNNGNAAVTTFRRSWIYSPSSNLCATYVRPGYKLRLRACSENNPNQQWYIPSDSSNYWILAPTISFYENNNTKDQFQVANNAIQQYFNGNTICGFIDNNKNFASSNCINGTTLQATKMDPVNYSISQNVIKSSVADGGLCLDVFSEDVEEYKLHKKQIQYSQNYGINPNTLEPRDLRITMKSCQQASQDSTQYWSFFLNYSDLVSFQNFNYNPNNYPGITKVTSNQQNIYIGVKESKNLNLDIYAGDVKLTNYPNVSFMVDDETIAKVTSNNQAGLKVRALKKTPSGATVVGVSPGATTLTVKVHDKQIQFSIVVGNTGDKMAFLDIQTYDTYIGDCIIVQSTNESGQPIYAMIDTGGGGAVSLDKIMEYIHDNNITIFEWILITHFHGDHYGGLSKILSKGGQTKAVYMKEYHGNDSNYDKVKHKNVADYRSRRMVDWNNLLNFLKERNIPVNYIAPKQNENLSLGNYHFKFYNLVDNYDGYTDVCAQFQSCNENTNSVVAMVENNKKYYYLTGDIDTYTVAFSKSKDKKLQNAYNSIKVDRWVKESMKDANIDHIDVYKISHHGVLYNNIPSTFTLAKANVYIASTEKTHLRNRATILEKRAKSSNPKAQYYYTGSGIVTVSQARNGNISIVQSPDEHGEILKK</sequence>
<keyword evidence="5" id="KW-0732">Signal</keyword>
<keyword evidence="3" id="KW-0378">Hydrolase</keyword>
<dbReference type="InterPro" id="IPR036866">
    <property type="entry name" value="RibonucZ/Hydroxyglut_hydro"/>
</dbReference>
<dbReference type="Pfam" id="PF00753">
    <property type="entry name" value="Lactamase_B"/>
    <property type="match status" value="1"/>
</dbReference>
<name>A0A1Y1XM03_9FUNG</name>
<organism evidence="7 8">
    <name type="scientific">Anaeromyces robustus</name>
    <dbReference type="NCBI Taxonomy" id="1754192"/>
    <lineage>
        <taxon>Eukaryota</taxon>
        <taxon>Fungi</taxon>
        <taxon>Fungi incertae sedis</taxon>
        <taxon>Chytridiomycota</taxon>
        <taxon>Chytridiomycota incertae sedis</taxon>
        <taxon>Neocallimastigomycetes</taxon>
        <taxon>Neocallimastigales</taxon>
        <taxon>Neocallimastigaceae</taxon>
        <taxon>Anaeromyces</taxon>
    </lineage>
</organism>
<dbReference type="SUPFAM" id="SSF56281">
    <property type="entry name" value="Metallo-hydrolase/oxidoreductase"/>
    <property type="match status" value="1"/>
</dbReference>
<reference evidence="7 8" key="2">
    <citation type="submission" date="2016-08" db="EMBL/GenBank/DDBJ databases">
        <title>Pervasive Adenine N6-methylation of Active Genes in Fungi.</title>
        <authorList>
            <consortium name="DOE Joint Genome Institute"/>
            <person name="Mondo S.J."/>
            <person name="Dannebaum R.O."/>
            <person name="Kuo R.C."/>
            <person name="Labutti K."/>
            <person name="Haridas S."/>
            <person name="Kuo A."/>
            <person name="Salamov A."/>
            <person name="Ahrendt S.R."/>
            <person name="Lipzen A."/>
            <person name="Sullivan W."/>
            <person name="Andreopoulos W.B."/>
            <person name="Clum A."/>
            <person name="Lindquist E."/>
            <person name="Daum C."/>
            <person name="Ramamoorthy G.K."/>
            <person name="Gryganskyi A."/>
            <person name="Culley D."/>
            <person name="Magnuson J.K."/>
            <person name="James T.Y."/>
            <person name="O'Malley M.A."/>
            <person name="Stajich J.E."/>
            <person name="Spatafora J.W."/>
            <person name="Visel A."/>
            <person name="Grigoriev I.V."/>
        </authorList>
    </citation>
    <scope>NUCLEOTIDE SEQUENCE [LARGE SCALE GENOMIC DNA]</scope>
    <source>
        <strain evidence="7 8">S4</strain>
    </source>
</reference>
<evidence type="ECO:0000256" key="4">
    <source>
        <dbReference type="ARBA" id="ARBA00022833"/>
    </source>
</evidence>
<comment type="caution">
    <text evidence="7">The sequence shown here is derived from an EMBL/GenBank/DDBJ whole genome shotgun (WGS) entry which is preliminary data.</text>
</comment>
<evidence type="ECO:0000256" key="2">
    <source>
        <dbReference type="ARBA" id="ARBA00022723"/>
    </source>
</evidence>
<protein>
    <recommendedName>
        <fullName evidence="6">Metallo-beta-lactamase domain-containing protein</fullName>
    </recommendedName>
</protein>
<keyword evidence="8" id="KW-1185">Reference proteome</keyword>
<evidence type="ECO:0000259" key="6">
    <source>
        <dbReference type="Pfam" id="PF00753"/>
    </source>
</evidence>
<dbReference type="GO" id="GO:0017001">
    <property type="term" value="P:antibiotic catabolic process"/>
    <property type="evidence" value="ECO:0007669"/>
    <property type="project" value="InterPro"/>
</dbReference>
<dbReference type="SUPFAM" id="SSF50370">
    <property type="entry name" value="Ricin B-like lectins"/>
    <property type="match status" value="1"/>
</dbReference>
<dbReference type="PANTHER" id="PTHR30619:SF7">
    <property type="entry name" value="BETA-LACTAMASE DOMAIN PROTEIN"/>
    <property type="match status" value="1"/>
</dbReference>
<keyword evidence="4" id="KW-0862">Zinc</keyword>
<evidence type="ECO:0000313" key="7">
    <source>
        <dbReference type="EMBL" id="ORX86546.1"/>
    </source>
</evidence>
<evidence type="ECO:0000256" key="5">
    <source>
        <dbReference type="SAM" id="SignalP"/>
    </source>
</evidence>
<evidence type="ECO:0000256" key="3">
    <source>
        <dbReference type="ARBA" id="ARBA00022801"/>
    </source>
</evidence>
<proteinExistence type="predicted"/>
<dbReference type="EMBL" id="MCFG01000020">
    <property type="protein sequence ID" value="ORX86546.1"/>
    <property type="molecule type" value="Genomic_DNA"/>
</dbReference>
<evidence type="ECO:0000313" key="8">
    <source>
        <dbReference type="Proteomes" id="UP000193944"/>
    </source>
</evidence>
<evidence type="ECO:0000256" key="1">
    <source>
        <dbReference type="ARBA" id="ARBA00001947"/>
    </source>
</evidence>
<feature type="signal peptide" evidence="5">
    <location>
        <begin position="1"/>
        <end position="17"/>
    </location>
</feature>
<feature type="domain" description="Metallo-beta-lactamase" evidence="6">
    <location>
        <begin position="407"/>
        <end position="468"/>
    </location>
</feature>
<dbReference type="InterPro" id="IPR052159">
    <property type="entry name" value="Competence_DNA_uptake"/>
</dbReference>
<dbReference type="OrthoDB" id="17458at2759"/>
<dbReference type="GO" id="GO:0008800">
    <property type="term" value="F:beta-lactamase activity"/>
    <property type="evidence" value="ECO:0007669"/>
    <property type="project" value="InterPro"/>
</dbReference>
<gene>
    <name evidence="7" type="ORF">BCR32DRAFT_324936</name>
</gene>
<dbReference type="PROSITE" id="PS00743">
    <property type="entry name" value="BETA_LACTAMASE_B_1"/>
    <property type="match status" value="1"/>
</dbReference>
<dbReference type="AlphaFoldDB" id="A0A1Y1XM03"/>
<dbReference type="InterPro" id="IPR035992">
    <property type="entry name" value="Ricin_B-like_lectins"/>
</dbReference>
<dbReference type="GO" id="GO:0008270">
    <property type="term" value="F:zinc ion binding"/>
    <property type="evidence" value="ECO:0007669"/>
    <property type="project" value="InterPro"/>
</dbReference>
<dbReference type="Gene3D" id="3.60.15.10">
    <property type="entry name" value="Ribonuclease Z/Hydroxyacylglutathione hydrolase-like"/>
    <property type="match status" value="1"/>
</dbReference>